<dbReference type="InterPro" id="IPR050153">
    <property type="entry name" value="Metal_Ion_Import_ABC"/>
</dbReference>
<dbReference type="Gene3D" id="3.40.50.300">
    <property type="entry name" value="P-loop containing nucleotide triphosphate hydrolases"/>
    <property type="match status" value="1"/>
</dbReference>
<dbReference type="STRING" id="869213.GCA_000517085_04355"/>
<dbReference type="InterPro" id="IPR003593">
    <property type="entry name" value="AAA+_ATPase"/>
</dbReference>
<dbReference type="RefSeq" id="WP_027473587.1">
    <property type="nucleotide sequence ID" value="NZ_BAMD01000035.1"/>
</dbReference>
<accession>W7XZB0</accession>
<dbReference type="FunFam" id="3.40.50.300:FF:000134">
    <property type="entry name" value="Iron-enterobactin ABC transporter ATP-binding protein"/>
    <property type="match status" value="1"/>
</dbReference>
<comment type="caution">
    <text evidence="6">The sequence shown here is derived from an EMBL/GenBank/DDBJ whole genome shotgun (WGS) entry which is preliminary data.</text>
</comment>
<keyword evidence="7" id="KW-1185">Reference proteome</keyword>
<dbReference type="PANTHER" id="PTHR42734">
    <property type="entry name" value="METAL TRANSPORT SYSTEM ATP-BINDING PROTEIN TM_0124-RELATED"/>
    <property type="match status" value="1"/>
</dbReference>
<dbReference type="PROSITE" id="PS50893">
    <property type="entry name" value="ABC_TRANSPORTER_2"/>
    <property type="match status" value="1"/>
</dbReference>
<dbReference type="InterPro" id="IPR027417">
    <property type="entry name" value="P-loop_NTPase"/>
</dbReference>
<dbReference type="PANTHER" id="PTHR42734:SF6">
    <property type="entry name" value="MOLYBDATE IMPORT ATP-BINDING PROTEIN MOLC"/>
    <property type="match status" value="1"/>
</dbReference>
<dbReference type="InterPro" id="IPR017871">
    <property type="entry name" value="ABC_transporter-like_CS"/>
</dbReference>
<dbReference type="OrthoDB" id="9787851at2"/>
<dbReference type="PROSITE" id="PS00211">
    <property type="entry name" value="ABC_TRANSPORTER_1"/>
    <property type="match status" value="1"/>
</dbReference>
<dbReference type="GO" id="GO:0005524">
    <property type="term" value="F:ATP binding"/>
    <property type="evidence" value="ECO:0007669"/>
    <property type="project" value="UniProtKB-KW"/>
</dbReference>
<comment type="similarity">
    <text evidence="1">Belongs to the ABC transporter superfamily.</text>
</comment>
<dbReference type="EMBL" id="BAMD01000035">
    <property type="protein sequence ID" value="GAF04015.1"/>
    <property type="molecule type" value="Genomic_DNA"/>
</dbReference>
<evidence type="ECO:0000256" key="1">
    <source>
        <dbReference type="ARBA" id="ARBA00005417"/>
    </source>
</evidence>
<feature type="domain" description="ABC transporter" evidence="5">
    <location>
        <begin position="2"/>
        <end position="238"/>
    </location>
</feature>
<dbReference type="GO" id="GO:0016887">
    <property type="term" value="F:ATP hydrolysis activity"/>
    <property type="evidence" value="ECO:0007669"/>
    <property type="project" value="InterPro"/>
</dbReference>
<gene>
    <name evidence="6" type="ORF">JCM21142_72708</name>
</gene>
<dbReference type="Pfam" id="PF00005">
    <property type="entry name" value="ABC_tran"/>
    <property type="match status" value="1"/>
</dbReference>
<protein>
    <submittedName>
        <fullName evidence="6">Putative siderophore transport system ATP-binding protein YusV</fullName>
    </submittedName>
</protein>
<keyword evidence="4 6" id="KW-0067">ATP-binding</keyword>
<name>W7XZB0_9BACT</name>
<dbReference type="AlphaFoldDB" id="W7XZB0"/>
<evidence type="ECO:0000256" key="4">
    <source>
        <dbReference type="ARBA" id="ARBA00022840"/>
    </source>
</evidence>
<keyword evidence="2" id="KW-0813">Transport</keyword>
<reference evidence="6 7" key="1">
    <citation type="journal article" date="2014" name="Genome Announc.">
        <title>Draft Genome Sequence of Cytophaga fermentans JCM 21142T, a Facultative Anaerobe Isolated from Marine Mud.</title>
        <authorList>
            <person name="Starns D."/>
            <person name="Oshima K."/>
            <person name="Suda W."/>
            <person name="Iino T."/>
            <person name="Yuki M."/>
            <person name="Inoue J."/>
            <person name="Kitamura K."/>
            <person name="Iida T."/>
            <person name="Darby A."/>
            <person name="Hattori M."/>
            <person name="Ohkuma M."/>
        </authorList>
    </citation>
    <scope>NUCLEOTIDE SEQUENCE [LARGE SCALE GENOMIC DNA]</scope>
    <source>
        <strain evidence="6 7">JCM 21142</strain>
    </source>
</reference>
<sequence>MIEMNNLQCGYGKKRILFQINATIQQGEITCILGKNGVGKTTLFKTILGLVPPQKGSLNLEGKNIRTYSQHELAKEISYVPQAHGSPFSFTVFDVVLMGHLTHTKGFFGQPTKKAKQVAIQCMAFLGLEELSHQTFSKLSGGQKQMVLIARALAQQPKYIAMDEPTSNLDMGNSIKVMNMAKRLRDKGYGIIMNTHSPEQAINYANHVILLKDGRIAATGKPEEIIDSQIISDIYNANIELVEAKSSHGHTCKVCISS</sequence>
<evidence type="ECO:0000256" key="2">
    <source>
        <dbReference type="ARBA" id="ARBA00022448"/>
    </source>
</evidence>
<dbReference type="CDD" id="cd03214">
    <property type="entry name" value="ABC_Iron-Siderophores_B12_Hemin"/>
    <property type="match status" value="1"/>
</dbReference>
<evidence type="ECO:0000256" key="3">
    <source>
        <dbReference type="ARBA" id="ARBA00022741"/>
    </source>
</evidence>
<dbReference type="SUPFAM" id="SSF52540">
    <property type="entry name" value="P-loop containing nucleoside triphosphate hydrolases"/>
    <property type="match status" value="1"/>
</dbReference>
<dbReference type="eggNOG" id="COG1120">
    <property type="taxonomic scope" value="Bacteria"/>
</dbReference>
<proteinExistence type="inferred from homology"/>
<keyword evidence="3" id="KW-0547">Nucleotide-binding</keyword>
<evidence type="ECO:0000313" key="7">
    <source>
        <dbReference type="Proteomes" id="UP000019402"/>
    </source>
</evidence>
<dbReference type="InterPro" id="IPR003439">
    <property type="entry name" value="ABC_transporter-like_ATP-bd"/>
</dbReference>
<organism evidence="6 7">
    <name type="scientific">Saccharicrinis fermentans DSM 9555 = JCM 21142</name>
    <dbReference type="NCBI Taxonomy" id="869213"/>
    <lineage>
        <taxon>Bacteria</taxon>
        <taxon>Pseudomonadati</taxon>
        <taxon>Bacteroidota</taxon>
        <taxon>Bacteroidia</taxon>
        <taxon>Marinilabiliales</taxon>
        <taxon>Marinilabiliaceae</taxon>
        <taxon>Saccharicrinis</taxon>
    </lineage>
</organism>
<evidence type="ECO:0000313" key="6">
    <source>
        <dbReference type="EMBL" id="GAF04015.1"/>
    </source>
</evidence>
<dbReference type="Proteomes" id="UP000019402">
    <property type="component" value="Unassembled WGS sequence"/>
</dbReference>
<evidence type="ECO:0000259" key="5">
    <source>
        <dbReference type="PROSITE" id="PS50893"/>
    </source>
</evidence>
<dbReference type="SMART" id="SM00382">
    <property type="entry name" value="AAA"/>
    <property type="match status" value="1"/>
</dbReference>